<evidence type="ECO:0000313" key="2">
    <source>
        <dbReference type="EMBL" id="KAH3665445.1"/>
    </source>
</evidence>
<feature type="compositionally biased region" description="Basic and acidic residues" evidence="1">
    <location>
        <begin position="277"/>
        <end position="304"/>
    </location>
</feature>
<dbReference type="EMBL" id="JAEUBE010000295">
    <property type="protein sequence ID" value="KAH3665445.1"/>
    <property type="molecule type" value="Genomic_DNA"/>
</dbReference>
<dbReference type="OrthoDB" id="4093693at2759"/>
<dbReference type="Proteomes" id="UP000769157">
    <property type="component" value="Unassembled WGS sequence"/>
</dbReference>
<gene>
    <name evidence="2" type="ORF">OGAPHI_003629</name>
</gene>
<feature type="region of interest" description="Disordered" evidence="1">
    <location>
        <begin position="277"/>
        <end position="317"/>
    </location>
</feature>
<accession>A0A9P8P579</accession>
<dbReference type="AlphaFoldDB" id="A0A9P8P579"/>
<protein>
    <submittedName>
        <fullName evidence="2">Uncharacterized protein</fullName>
    </submittedName>
</protein>
<name>A0A9P8P579_9ASCO</name>
<evidence type="ECO:0000256" key="1">
    <source>
        <dbReference type="SAM" id="MobiDB-lite"/>
    </source>
</evidence>
<feature type="region of interest" description="Disordered" evidence="1">
    <location>
        <begin position="1"/>
        <end position="44"/>
    </location>
</feature>
<feature type="compositionally biased region" description="Pro residues" evidence="1">
    <location>
        <begin position="32"/>
        <end position="44"/>
    </location>
</feature>
<organism evidence="2 3">
    <name type="scientific">Ogataea philodendri</name>
    <dbReference type="NCBI Taxonomy" id="1378263"/>
    <lineage>
        <taxon>Eukaryota</taxon>
        <taxon>Fungi</taxon>
        <taxon>Dikarya</taxon>
        <taxon>Ascomycota</taxon>
        <taxon>Saccharomycotina</taxon>
        <taxon>Pichiomycetes</taxon>
        <taxon>Pichiales</taxon>
        <taxon>Pichiaceae</taxon>
        <taxon>Ogataea</taxon>
    </lineage>
</organism>
<dbReference type="RefSeq" id="XP_046060649.1">
    <property type="nucleotide sequence ID" value="XM_046204624.1"/>
</dbReference>
<dbReference type="GeneID" id="70235594"/>
<evidence type="ECO:0000313" key="3">
    <source>
        <dbReference type="Proteomes" id="UP000769157"/>
    </source>
</evidence>
<sequence>MPPHRKRGRPPNAFYEKQGLLPPSRQSHAREAPPPVVREPPPPTNLFSHPVFNLPIPPPNSVEAQLLNDEVDVFSFRQSAGFKFKLNNDLLENVVSKYLPLDKIVPPASFPGCVIGGRAIESEPAPTEEEIAQSLENPNAEDSHCGDLKVLKLKESFIEKQITTLESDNSSQTLDEKFEFETEKIKQLCDGYQNYDVRKIDEFQASLDSIEKDLEVKFQVKVQPEHKYKQYQQGFGQIERKASSFEEHRQAKDRLARLRQEQADRKLREEQELAEKRRLQEEEARKQQEEELRKAQEENNKRASEAATMPIAVPGSSQPGMLADSNFDDPFGTAGQNGNFEFDNNLLYGGADDLIMADDGGFGALDDQVFLGNLDEHLE</sequence>
<reference evidence="2" key="2">
    <citation type="submission" date="2021-01" db="EMBL/GenBank/DDBJ databases">
        <authorList>
            <person name="Schikora-Tamarit M.A."/>
        </authorList>
    </citation>
    <scope>NUCLEOTIDE SEQUENCE</scope>
    <source>
        <strain evidence="2">CBS6075</strain>
    </source>
</reference>
<reference evidence="2" key="1">
    <citation type="journal article" date="2021" name="Open Biol.">
        <title>Shared evolutionary footprints suggest mitochondrial oxidative damage underlies multiple complex I losses in fungi.</title>
        <authorList>
            <person name="Schikora-Tamarit M.A."/>
            <person name="Marcet-Houben M."/>
            <person name="Nosek J."/>
            <person name="Gabaldon T."/>
        </authorList>
    </citation>
    <scope>NUCLEOTIDE SEQUENCE</scope>
    <source>
        <strain evidence="2">CBS6075</strain>
    </source>
</reference>
<proteinExistence type="predicted"/>
<comment type="caution">
    <text evidence="2">The sequence shown here is derived from an EMBL/GenBank/DDBJ whole genome shotgun (WGS) entry which is preliminary data.</text>
</comment>
<keyword evidence="3" id="KW-1185">Reference proteome</keyword>